<dbReference type="AlphaFoldDB" id="A0A1I3VM08"/>
<accession>A0A1I3VM08</accession>
<organism evidence="2 3">
    <name type="scientific">Parapedobacter indicus</name>
    <dbReference type="NCBI Taxonomy" id="1477437"/>
    <lineage>
        <taxon>Bacteria</taxon>
        <taxon>Pseudomonadati</taxon>
        <taxon>Bacteroidota</taxon>
        <taxon>Sphingobacteriia</taxon>
        <taxon>Sphingobacteriales</taxon>
        <taxon>Sphingobacteriaceae</taxon>
        <taxon>Parapedobacter</taxon>
    </lineage>
</organism>
<evidence type="ECO:0000256" key="1">
    <source>
        <dbReference type="SAM" id="Phobius"/>
    </source>
</evidence>
<dbReference type="EMBL" id="FOQO01000017">
    <property type="protein sequence ID" value="SFJ95366.1"/>
    <property type="molecule type" value="Genomic_DNA"/>
</dbReference>
<gene>
    <name evidence="2" type="ORF">SAMN05444682_11736</name>
</gene>
<evidence type="ECO:0000313" key="2">
    <source>
        <dbReference type="EMBL" id="SFJ95366.1"/>
    </source>
</evidence>
<protein>
    <submittedName>
        <fullName evidence="2">Uncharacterized protein</fullName>
    </submittedName>
</protein>
<proteinExistence type="predicted"/>
<reference evidence="2 3" key="1">
    <citation type="submission" date="2016-10" db="EMBL/GenBank/DDBJ databases">
        <authorList>
            <person name="de Groot N.N."/>
        </authorList>
    </citation>
    <scope>NUCLEOTIDE SEQUENCE [LARGE SCALE GENOMIC DNA]</scope>
    <source>
        <strain evidence="2 3">RK1</strain>
    </source>
</reference>
<feature type="transmembrane region" description="Helical" evidence="1">
    <location>
        <begin position="84"/>
        <end position="105"/>
    </location>
</feature>
<dbReference type="STRING" id="1477437.SAMN05444682_11736"/>
<keyword evidence="3" id="KW-1185">Reference proteome</keyword>
<keyword evidence="1" id="KW-0812">Transmembrane</keyword>
<keyword evidence="1" id="KW-0472">Membrane</keyword>
<sequence>MFVIADNTPFRDGGPVYFGFSDVNLGFILIVLGALLGLCGIAFSRKIVEDEFITSLRLFAWSWAIILSILYAVVANLFVFGTQYLSLMVLFPHFLLILFILIFNIQWWRYSNRREQ</sequence>
<keyword evidence="1" id="KW-1133">Transmembrane helix</keyword>
<feature type="transmembrane region" description="Helical" evidence="1">
    <location>
        <begin position="56"/>
        <end position="78"/>
    </location>
</feature>
<dbReference type="Proteomes" id="UP000198670">
    <property type="component" value="Unassembled WGS sequence"/>
</dbReference>
<evidence type="ECO:0000313" key="3">
    <source>
        <dbReference type="Proteomes" id="UP000198670"/>
    </source>
</evidence>
<feature type="transmembrane region" description="Helical" evidence="1">
    <location>
        <begin position="25"/>
        <end position="44"/>
    </location>
</feature>
<name>A0A1I3VM08_9SPHI</name>